<evidence type="ECO:0000313" key="2">
    <source>
        <dbReference type="EMBL" id="CEO43713.1"/>
    </source>
</evidence>
<proteinExistence type="predicted"/>
<protein>
    <submittedName>
        <fullName evidence="2">Protease</fullName>
    </submittedName>
</protein>
<dbReference type="InterPro" id="IPR007396">
    <property type="entry name" value="TR_PAI2-type"/>
</dbReference>
<dbReference type="PANTHER" id="PTHR35802">
    <property type="entry name" value="PROTEASE SYNTHASE AND SPORULATION PROTEIN PAI 2"/>
    <property type="match status" value="1"/>
</dbReference>
<sequence>MYLLIKGVGMMYIPKYYEMKDYEEIKRFINAYNFATVVSIDGEQPVATHVPVNIYEDDKQLYVSGHLAKGNQQWRTLNNNKSILVIFQGPHGYVSSTWYENEDVPTWDYQSVHIYGEGQLLTHEALEADLAKLLDQYEGHREDGATWNNLLDNTKQQIKGIVGFKIKVNDIQAAYKLSQNKSEKDYTTIVEHLAESDDESEQQLADVIKDHRQS</sequence>
<organism evidence="2">
    <name type="scientific">Staphylococcus saprophyticus</name>
    <dbReference type="NCBI Taxonomy" id="29385"/>
    <lineage>
        <taxon>Bacteria</taxon>
        <taxon>Bacillati</taxon>
        <taxon>Bacillota</taxon>
        <taxon>Bacilli</taxon>
        <taxon>Bacillales</taxon>
        <taxon>Staphylococcaceae</taxon>
        <taxon>Staphylococcus</taxon>
    </lineage>
</organism>
<keyword evidence="2" id="KW-0378">Hydrolase</keyword>
<dbReference type="InterPro" id="IPR012349">
    <property type="entry name" value="Split_barrel_FMN-bd"/>
</dbReference>
<dbReference type="EMBL" id="LN795824">
    <property type="protein sequence ID" value="CEO43713.1"/>
    <property type="molecule type" value="Genomic_DNA"/>
</dbReference>
<dbReference type="Pfam" id="PF04299">
    <property type="entry name" value="FMN_bind_2"/>
    <property type="match status" value="1"/>
</dbReference>
<feature type="region of interest" description="Disordered" evidence="1">
    <location>
        <begin position="195"/>
        <end position="214"/>
    </location>
</feature>
<dbReference type="PIRSF" id="PIRSF010372">
    <property type="entry name" value="PaiB"/>
    <property type="match status" value="1"/>
</dbReference>
<dbReference type="AlphaFoldDB" id="A0A1L7RV98"/>
<dbReference type="PANTHER" id="PTHR35802:SF1">
    <property type="entry name" value="PROTEASE SYNTHASE AND SPORULATION PROTEIN PAI 2"/>
    <property type="match status" value="1"/>
</dbReference>
<keyword evidence="2" id="KW-0645">Protease</keyword>
<dbReference type="SUPFAM" id="SSF50475">
    <property type="entry name" value="FMN-binding split barrel"/>
    <property type="match status" value="1"/>
</dbReference>
<gene>
    <name evidence="2" type="primary">ORF_o11</name>
</gene>
<reference evidence="2" key="1">
    <citation type="submission" date="2015-01" db="EMBL/GenBank/DDBJ databases">
        <title>Novel erm(44)-related macrolide-lincosamide-streptogramin B resistance gene in Staphylococcus saprophyticus.</title>
        <authorList>
            <person name="Wendlandt S."/>
            <person name="Hess S."/>
            <person name="Li J."/>
            <person name="Kadlec K."/>
            <person name="Wang Y."/>
            <person name="Fessler A.T."/>
            <person name="Schwarz S."/>
            <person name="Gallert C."/>
        </authorList>
    </citation>
    <scope>NUCLEOTIDE SEQUENCE</scope>
    <source>
        <strain evidence="2">Ab-7</strain>
    </source>
</reference>
<dbReference type="Gene3D" id="2.30.110.10">
    <property type="entry name" value="Electron Transport, Fmn-binding Protein, Chain A"/>
    <property type="match status" value="1"/>
</dbReference>
<evidence type="ECO:0000256" key="1">
    <source>
        <dbReference type="SAM" id="MobiDB-lite"/>
    </source>
</evidence>
<dbReference type="GO" id="GO:0006508">
    <property type="term" value="P:proteolysis"/>
    <property type="evidence" value="ECO:0007669"/>
    <property type="project" value="UniProtKB-KW"/>
</dbReference>
<accession>A0A1L7RV98</accession>
<dbReference type="GO" id="GO:0008233">
    <property type="term" value="F:peptidase activity"/>
    <property type="evidence" value="ECO:0007669"/>
    <property type="project" value="UniProtKB-KW"/>
</dbReference>
<name>A0A1L7RV98_STASA</name>